<evidence type="ECO:0000313" key="3">
    <source>
        <dbReference type="Proteomes" id="UP000070700"/>
    </source>
</evidence>
<feature type="compositionally biased region" description="Low complexity" evidence="1">
    <location>
        <begin position="110"/>
        <end position="121"/>
    </location>
</feature>
<dbReference type="KEGG" id="psco:LY89DRAFT_735383"/>
<reference evidence="2 3" key="1">
    <citation type="submission" date="2015-10" db="EMBL/GenBank/DDBJ databases">
        <title>Full genome of DAOMC 229536 Phialocephala scopiformis, a fungal endophyte of spruce producing the potent anti-insectan compound rugulosin.</title>
        <authorList>
            <consortium name="DOE Joint Genome Institute"/>
            <person name="Walker A.K."/>
            <person name="Frasz S.L."/>
            <person name="Seifert K.A."/>
            <person name="Miller J.D."/>
            <person name="Mondo S.J."/>
            <person name="Labutti K."/>
            <person name="Lipzen A."/>
            <person name="Dockter R."/>
            <person name="Kennedy M."/>
            <person name="Grigoriev I.V."/>
            <person name="Spatafora J.W."/>
        </authorList>
    </citation>
    <scope>NUCLEOTIDE SEQUENCE [LARGE SCALE GENOMIC DNA]</scope>
    <source>
        <strain evidence="2 3">CBS 120377</strain>
    </source>
</reference>
<dbReference type="Proteomes" id="UP000070700">
    <property type="component" value="Unassembled WGS sequence"/>
</dbReference>
<accession>A0A194X5B0</accession>
<proteinExistence type="predicted"/>
<gene>
    <name evidence="2" type="ORF">LY89DRAFT_735383</name>
</gene>
<evidence type="ECO:0000256" key="1">
    <source>
        <dbReference type="SAM" id="MobiDB-lite"/>
    </source>
</evidence>
<dbReference type="InParanoid" id="A0A194X5B0"/>
<feature type="compositionally biased region" description="Low complexity" evidence="1">
    <location>
        <begin position="28"/>
        <end position="42"/>
    </location>
</feature>
<feature type="region of interest" description="Disordered" evidence="1">
    <location>
        <begin position="110"/>
        <end position="136"/>
    </location>
</feature>
<feature type="compositionally biased region" description="Low complexity" evidence="1">
    <location>
        <begin position="1"/>
        <end position="18"/>
    </location>
</feature>
<dbReference type="OrthoDB" id="3519400at2759"/>
<dbReference type="EMBL" id="KQ947418">
    <property type="protein sequence ID" value="KUJ15254.1"/>
    <property type="molecule type" value="Genomic_DNA"/>
</dbReference>
<keyword evidence="3" id="KW-1185">Reference proteome</keyword>
<name>A0A194X5B0_MOLSC</name>
<feature type="region of interest" description="Disordered" evidence="1">
    <location>
        <begin position="1"/>
        <end position="42"/>
    </location>
</feature>
<sequence>MASQTHPKSSSSSSSSSKPHSHSHKSHSSSSSSSSSSTSSQKQYYLITDLPLRSSTDFPAAEEVIDLHAESWKLPYSIDDEDLTFDGKPLNMLYEENRWEAEHHVDYHYSSSCSSTSSAKSSSEHKSRGRSRQSKK</sequence>
<evidence type="ECO:0000313" key="2">
    <source>
        <dbReference type="EMBL" id="KUJ15254.1"/>
    </source>
</evidence>
<protein>
    <submittedName>
        <fullName evidence="2">Uncharacterized protein</fullName>
    </submittedName>
</protein>
<dbReference type="RefSeq" id="XP_018069609.1">
    <property type="nucleotide sequence ID" value="XM_018220006.1"/>
</dbReference>
<feature type="compositionally biased region" description="Basic residues" evidence="1">
    <location>
        <begin position="127"/>
        <end position="136"/>
    </location>
</feature>
<dbReference type="AlphaFoldDB" id="A0A194X5B0"/>
<organism evidence="2 3">
    <name type="scientific">Mollisia scopiformis</name>
    <name type="common">Conifer needle endophyte fungus</name>
    <name type="synonym">Phialocephala scopiformis</name>
    <dbReference type="NCBI Taxonomy" id="149040"/>
    <lineage>
        <taxon>Eukaryota</taxon>
        <taxon>Fungi</taxon>
        <taxon>Dikarya</taxon>
        <taxon>Ascomycota</taxon>
        <taxon>Pezizomycotina</taxon>
        <taxon>Leotiomycetes</taxon>
        <taxon>Helotiales</taxon>
        <taxon>Mollisiaceae</taxon>
        <taxon>Mollisia</taxon>
    </lineage>
</organism>
<dbReference type="GeneID" id="28829732"/>